<evidence type="ECO:0000256" key="1">
    <source>
        <dbReference type="ARBA" id="ARBA00004383"/>
    </source>
</evidence>
<protein>
    <submittedName>
        <fullName evidence="13">Protein TonB</fullName>
    </submittedName>
</protein>
<feature type="compositionally biased region" description="Low complexity" evidence="10">
    <location>
        <begin position="222"/>
        <end position="232"/>
    </location>
</feature>
<keyword evidence="8" id="KW-1133">Transmembrane helix</keyword>
<keyword evidence="5" id="KW-0997">Cell inner membrane</keyword>
<feature type="chain" id="PRO_5021797771" evidence="11">
    <location>
        <begin position="22"/>
        <end position="333"/>
    </location>
</feature>
<keyword evidence="7" id="KW-0653">Protein transport</keyword>
<comment type="subcellular location">
    <subcellularLocation>
        <location evidence="1">Cell inner membrane</location>
        <topology evidence="1">Single-pass membrane protein</topology>
        <orientation evidence="1">Periplasmic side</orientation>
    </subcellularLocation>
</comment>
<evidence type="ECO:0000256" key="8">
    <source>
        <dbReference type="ARBA" id="ARBA00022989"/>
    </source>
</evidence>
<feature type="region of interest" description="Disordered" evidence="10">
    <location>
        <begin position="186"/>
        <end position="249"/>
    </location>
</feature>
<evidence type="ECO:0000256" key="6">
    <source>
        <dbReference type="ARBA" id="ARBA00022692"/>
    </source>
</evidence>
<keyword evidence="9" id="KW-0472">Membrane</keyword>
<proteinExistence type="inferred from homology"/>
<dbReference type="AlphaFoldDB" id="A0A562T913"/>
<keyword evidence="14" id="KW-1185">Reference proteome</keyword>
<keyword evidence="3" id="KW-0813">Transport</keyword>
<dbReference type="InterPro" id="IPR051045">
    <property type="entry name" value="TonB-dependent_transducer"/>
</dbReference>
<comment type="caution">
    <text evidence="13">The sequence shown here is derived from an EMBL/GenBank/DDBJ whole genome shotgun (WGS) entry which is preliminary data.</text>
</comment>
<keyword evidence="6" id="KW-0812">Transmembrane</keyword>
<name>A0A562T913_9HYPH</name>
<dbReference type="RefSeq" id="WP_145341135.1">
    <property type="nucleotide sequence ID" value="NZ_SMLY01000086.1"/>
</dbReference>
<evidence type="ECO:0000256" key="3">
    <source>
        <dbReference type="ARBA" id="ARBA00022448"/>
    </source>
</evidence>
<dbReference type="GO" id="GO:0055085">
    <property type="term" value="P:transmembrane transport"/>
    <property type="evidence" value="ECO:0007669"/>
    <property type="project" value="InterPro"/>
</dbReference>
<dbReference type="PANTHER" id="PTHR33446:SF2">
    <property type="entry name" value="PROTEIN TONB"/>
    <property type="match status" value="1"/>
</dbReference>
<feature type="domain" description="TonB C-terminal" evidence="12">
    <location>
        <begin position="244"/>
        <end position="333"/>
    </location>
</feature>
<feature type="region of interest" description="Disordered" evidence="10">
    <location>
        <begin position="126"/>
        <end position="165"/>
    </location>
</feature>
<organism evidence="13 14">
    <name type="scientific">Roseibium hamelinense</name>
    <dbReference type="NCBI Taxonomy" id="150831"/>
    <lineage>
        <taxon>Bacteria</taxon>
        <taxon>Pseudomonadati</taxon>
        <taxon>Pseudomonadota</taxon>
        <taxon>Alphaproteobacteria</taxon>
        <taxon>Hyphomicrobiales</taxon>
        <taxon>Stappiaceae</taxon>
        <taxon>Roseibium</taxon>
    </lineage>
</organism>
<evidence type="ECO:0000256" key="9">
    <source>
        <dbReference type="ARBA" id="ARBA00023136"/>
    </source>
</evidence>
<dbReference type="NCBIfam" id="TIGR01352">
    <property type="entry name" value="tonB_Cterm"/>
    <property type="match status" value="1"/>
</dbReference>
<dbReference type="OrthoDB" id="8448705at2"/>
<evidence type="ECO:0000256" key="10">
    <source>
        <dbReference type="SAM" id="MobiDB-lite"/>
    </source>
</evidence>
<dbReference type="GO" id="GO:0015031">
    <property type="term" value="P:protein transport"/>
    <property type="evidence" value="ECO:0007669"/>
    <property type="project" value="UniProtKB-KW"/>
</dbReference>
<dbReference type="InterPro" id="IPR037682">
    <property type="entry name" value="TonB_C"/>
</dbReference>
<dbReference type="GO" id="GO:0098797">
    <property type="term" value="C:plasma membrane protein complex"/>
    <property type="evidence" value="ECO:0007669"/>
    <property type="project" value="TreeGrafter"/>
</dbReference>
<evidence type="ECO:0000313" key="14">
    <source>
        <dbReference type="Proteomes" id="UP000320593"/>
    </source>
</evidence>
<dbReference type="PANTHER" id="PTHR33446">
    <property type="entry name" value="PROTEIN TONB-RELATED"/>
    <property type="match status" value="1"/>
</dbReference>
<dbReference type="Gene3D" id="3.30.1150.10">
    <property type="match status" value="1"/>
</dbReference>
<accession>A0A562T913</accession>
<dbReference type="Pfam" id="PF13103">
    <property type="entry name" value="TonB_2"/>
    <property type="match status" value="1"/>
</dbReference>
<feature type="signal peptide" evidence="11">
    <location>
        <begin position="1"/>
        <end position="21"/>
    </location>
</feature>
<evidence type="ECO:0000256" key="7">
    <source>
        <dbReference type="ARBA" id="ARBA00022927"/>
    </source>
</evidence>
<feature type="compositionally biased region" description="Basic and acidic residues" evidence="10">
    <location>
        <begin position="148"/>
        <end position="162"/>
    </location>
</feature>
<gene>
    <name evidence="13" type="ORF">JM93_01074</name>
</gene>
<evidence type="ECO:0000313" key="13">
    <source>
        <dbReference type="EMBL" id="TWI90097.1"/>
    </source>
</evidence>
<evidence type="ECO:0000256" key="5">
    <source>
        <dbReference type="ARBA" id="ARBA00022519"/>
    </source>
</evidence>
<reference evidence="13 14" key="1">
    <citation type="submission" date="2019-07" db="EMBL/GenBank/DDBJ databases">
        <title>Genomic Encyclopedia of Archaeal and Bacterial Type Strains, Phase II (KMG-II): from individual species to whole genera.</title>
        <authorList>
            <person name="Goeker M."/>
        </authorList>
    </citation>
    <scope>NUCLEOTIDE SEQUENCE [LARGE SCALE GENOMIC DNA]</scope>
    <source>
        <strain evidence="13 14">ATCC BAA-252</strain>
    </source>
</reference>
<evidence type="ECO:0000259" key="12">
    <source>
        <dbReference type="PROSITE" id="PS52015"/>
    </source>
</evidence>
<dbReference type="EMBL" id="VLLF01000002">
    <property type="protein sequence ID" value="TWI90097.1"/>
    <property type="molecule type" value="Genomic_DNA"/>
</dbReference>
<keyword evidence="11" id="KW-0732">Signal</keyword>
<dbReference type="Proteomes" id="UP000320593">
    <property type="component" value="Unassembled WGS sequence"/>
</dbReference>
<dbReference type="PROSITE" id="PS52015">
    <property type="entry name" value="TONB_CTD"/>
    <property type="match status" value="1"/>
</dbReference>
<evidence type="ECO:0000256" key="2">
    <source>
        <dbReference type="ARBA" id="ARBA00006555"/>
    </source>
</evidence>
<dbReference type="GO" id="GO:0031992">
    <property type="term" value="F:energy transducer activity"/>
    <property type="evidence" value="ECO:0007669"/>
    <property type="project" value="TreeGrafter"/>
</dbReference>
<keyword evidence="4" id="KW-1003">Cell membrane</keyword>
<dbReference type="InterPro" id="IPR006260">
    <property type="entry name" value="TonB/TolA_C"/>
</dbReference>
<comment type="similarity">
    <text evidence="2">Belongs to the TonB family.</text>
</comment>
<evidence type="ECO:0000256" key="4">
    <source>
        <dbReference type="ARBA" id="ARBA00022475"/>
    </source>
</evidence>
<feature type="compositionally biased region" description="Basic and acidic residues" evidence="10">
    <location>
        <begin position="186"/>
        <end position="212"/>
    </location>
</feature>
<feature type="compositionally biased region" description="Low complexity" evidence="10">
    <location>
        <begin position="126"/>
        <end position="142"/>
    </location>
</feature>
<evidence type="ECO:0000256" key="11">
    <source>
        <dbReference type="SAM" id="SignalP"/>
    </source>
</evidence>
<dbReference type="SUPFAM" id="SSF74653">
    <property type="entry name" value="TolA/TonB C-terminal domain"/>
    <property type="match status" value="1"/>
</dbReference>
<sequence length="333" mass="35075">MRITKGSVGAALLLSAGLHFAAVAWTVSGKPAIEVEGGGSVEHAVLGSSAFNTVVAGSVAGTVEPEVVHETKRTEREATAVLEPVPQNPQPVPADSTQLSEPLRAVPVQPTQNAVALPAAETELDAANAAAAPPAETLEAETQVAKDAAPERVEAEAIKTETQEPVSEVVVAEAVETVGIPRKRPAELPLKKAESKPAETRKTQERKTEARADSNGAGGQGSRSAQQGGSQRETAGKQAGNSDVTNYPAKVQRKLNRYVRAPRRSGRRQMDVVVAFTISTSGWVDAVRVVRSSGSSQHDQAALDAVRRAAPFPKIPASANRSSWKFTLPIRFR</sequence>